<dbReference type="InterPro" id="IPR011051">
    <property type="entry name" value="RmlC_Cupin_sf"/>
</dbReference>
<dbReference type="InterPro" id="IPR014710">
    <property type="entry name" value="RmlC-like_jellyroll"/>
</dbReference>
<name>A0A9X3MVU1_9ACTN</name>
<evidence type="ECO:0000259" key="1">
    <source>
        <dbReference type="Pfam" id="PF07883"/>
    </source>
</evidence>
<dbReference type="RefSeq" id="WP_270043070.1">
    <property type="nucleotide sequence ID" value="NZ_JAPDOD010000028.1"/>
</dbReference>
<proteinExistence type="predicted"/>
<dbReference type="Gene3D" id="2.60.120.10">
    <property type="entry name" value="Jelly Rolls"/>
    <property type="match status" value="1"/>
</dbReference>
<evidence type="ECO:0000313" key="4">
    <source>
        <dbReference type="Proteomes" id="UP001149140"/>
    </source>
</evidence>
<dbReference type="InterPro" id="IPR013096">
    <property type="entry name" value="Cupin_2"/>
</dbReference>
<dbReference type="PANTHER" id="PTHR40112:SF1">
    <property type="entry name" value="H2HPP ISOMERASE"/>
    <property type="match status" value="1"/>
</dbReference>
<dbReference type="EMBL" id="JAPDOD010000028">
    <property type="protein sequence ID" value="MDA0163821.1"/>
    <property type="molecule type" value="Genomic_DNA"/>
</dbReference>
<dbReference type="CDD" id="cd02238">
    <property type="entry name" value="cupin_KdgF"/>
    <property type="match status" value="1"/>
</dbReference>
<comment type="caution">
    <text evidence="3">The sequence shown here is derived from an EMBL/GenBank/DDBJ whole genome shotgun (WGS) entry which is preliminary data.</text>
</comment>
<evidence type="ECO:0000259" key="2">
    <source>
        <dbReference type="Pfam" id="PF13223"/>
    </source>
</evidence>
<gene>
    <name evidence="3" type="ORF">OM076_26355</name>
</gene>
<dbReference type="Pfam" id="PF07883">
    <property type="entry name" value="Cupin_2"/>
    <property type="match status" value="1"/>
</dbReference>
<sequence>MPVLVDPLRHYAHVRLAVKDWCHMAVDGSFEELHAFAAGLGIPRHRFQGDHYDLPPWLRSRAVELGAEEVPTAELLVRMAGPRGDRARRRAARTVKSAAMTEQPYFDDSGEPSDAAGIFVRPTEDVAPLELIPGLRFQPVTTDAVMTNFVTFEPGADAAMHHHFEQQIAIVVSGELTFTVGAETRVMRPGDLVVIPPHVPHGGFAGPEGCVAIDVFTPPRQGIARAME</sequence>
<dbReference type="Pfam" id="PF13223">
    <property type="entry name" value="DUF4031"/>
    <property type="match status" value="1"/>
</dbReference>
<keyword evidence="4" id="KW-1185">Reference proteome</keyword>
<reference evidence="3" key="1">
    <citation type="submission" date="2022-10" db="EMBL/GenBank/DDBJ databases">
        <title>The WGS of Solirubrobacter ginsenosidimutans DSM 21036.</title>
        <authorList>
            <person name="Jiang Z."/>
        </authorList>
    </citation>
    <scope>NUCLEOTIDE SEQUENCE</scope>
    <source>
        <strain evidence="3">DSM 21036</strain>
    </source>
</reference>
<dbReference type="PANTHER" id="PTHR40112">
    <property type="entry name" value="H2HPP ISOMERASE"/>
    <property type="match status" value="1"/>
</dbReference>
<feature type="domain" description="Cupin type-2" evidence="1">
    <location>
        <begin position="149"/>
        <end position="215"/>
    </location>
</feature>
<protein>
    <submittedName>
        <fullName evidence="3">DUF4031 domain-containing protein</fullName>
    </submittedName>
</protein>
<organism evidence="3 4">
    <name type="scientific">Solirubrobacter ginsenosidimutans</name>
    <dbReference type="NCBI Taxonomy" id="490573"/>
    <lineage>
        <taxon>Bacteria</taxon>
        <taxon>Bacillati</taxon>
        <taxon>Actinomycetota</taxon>
        <taxon>Thermoleophilia</taxon>
        <taxon>Solirubrobacterales</taxon>
        <taxon>Solirubrobacteraceae</taxon>
        <taxon>Solirubrobacter</taxon>
    </lineage>
</organism>
<dbReference type="Proteomes" id="UP001149140">
    <property type="component" value="Unassembled WGS sequence"/>
</dbReference>
<dbReference type="AlphaFoldDB" id="A0A9X3MVU1"/>
<evidence type="ECO:0000313" key="3">
    <source>
        <dbReference type="EMBL" id="MDA0163821.1"/>
    </source>
</evidence>
<feature type="domain" description="DUF4031" evidence="2">
    <location>
        <begin position="3"/>
        <end position="79"/>
    </location>
</feature>
<dbReference type="InterPro" id="IPR025109">
    <property type="entry name" value="DUF4031"/>
</dbReference>
<accession>A0A9X3MVU1</accession>
<dbReference type="SUPFAM" id="SSF51182">
    <property type="entry name" value="RmlC-like cupins"/>
    <property type="match status" value="1"/>
</dbReference>
<dbReference type="InterPro" id="IPR052535">
    <property type="entry name" value="Bacilysin_H2HPP_isomerase"/>
</dbReference>